<feature type="region of interest" description="Disordered" evidence="1">
    <location>
        <begin position="1"/>
        <end position="43"/>
    </location>
</feature>
<accession>A0ABN7IXB4</accession>
<proteinExistence type="predicted"/>
<sequence length="43" mass="4444">PPTSRPKKVTEEAPFTPAEADRAAGLGVDNRQGNADSTTAMST</sequence>
<feature type="non-terminal residue" evidence="2">
    <location>
        <position position="1"/>
    </location>
</feature>
<organism evidence="2 3">
    <name type="scientific">Tilletia caries</name>
    <name type="common">wheat bunt fungus</name>
    <dbReference type="NCBI Taxonomy" id="13290"/>
    <lineage>
        <taxon>Eukaryota</taxon>
        <taxon>Fungi</taxon>
        <taxon>Dikarya</taxon>
        <taxon>Basidiomycota</taxon>
        <taxon>Ustilaginomycotina</taxon>
        <taxon>Exobasidiomycetes</taxon>
        <taxon>Tilletiales</taxon>
        <taxon>Tilletiaceae</taxon>
        <taxon>Tilletia</taxon>
    </lineage>
</organism>
<feature type="compositionally biased region" description="Polar residues" evidence="1">
    <location>
        <begin position="31"/>
        <end position="43"/>
    </location>
</feature>
<name>A0ABN7IXB4_9BASI</name>
<evidence type="ECO:0000256" key="1">
    <source>
        <dbReference type="SAM" id="MobiDB-lite"/>
    </source>
</evidence>
<evidence type="ECO:0000313" key="3">
    <source>
        <dbReference type="Proteomes" id="UP000836402"/>
    </source>
</evidence>
<protein>
    <submittedName>
        <fullName evidence="2">Uncharacterized protein</fullName>
    </submittedName>
</protein>
<dbReference type="Proteomes" id="UP000836402">
    <property type="component" value="Unassembled WGS sequence"/>
</dbReference>
<dbReference type="EMBL" id="CAJHJG010003105">
    <property type="protein sequence ID" value="CAD6926397.1"/>
    <property type="molecule type" value="Genomic_DNA"/>
</dbReference>
<comment type="caution">
    <text evidence="2">The sequence shown here is derived from an EMBL/GenBank/DDBJ whole genome shotgun (WGS) entry which is preliminary data.</text>
</comment>
<reference evidence="2" key="1">
    <citation type="submission" date="2020-10" db="EMBL/GenBank/DDBJ databases">
        <authorList>
            <person name="Sedaghatjoo S."/>
        </authorList>
    </citation>
    <scope>NUCLEOTIDE SEQUENCE</scope>
    <source>
        <strain evidence="2">AZH3</strain>
    </source>
</reference>
<evidence type="ECO:0000313" key="2">
    <source>
        <dbReference type="EMBL" id="CAD6926397.1"/>
    </source>
</evidence>
<keyword evidence="3" id="KW-1185">Reference proteome</keyword>
<gene>
    <name evidence="2" type="ORF">JKIAZH3_G2154</name>
</gene>